<keyword evidence="5 6" id="KW-0472">Membrane</keyword>
<evidence type="ECO:0000256" key="3">
    <source>
        <dbReference type="ARBA" id="ARBA00022692"/>
    </source>
</evidence>
<evidence type="ECO:0000313" key="7">
    <source>
        <dbReference type="EMBL" id="SDQ87213.1"/>
    </source>
</evidence>
<feature type="transmembrane region" description="Helical" evidence="6">
    <location>
        <begin position="164"/>
        <end position="183"/>
    </location>
</feature>
<dbReference type="InterPro" id="IPR017039">
    <property type="entry name" value="Virul_fac_BrkB"/>
</dbReference>
<dbReference type="Pfam" id="PF03631">
    <property type="entry name" value="Virul_fac_BrkB"/>
    <property type="match status" value="1"/>
</dbReference>
<feature type="transmembrane region" description="Helical" evidence="6">
    <location>
        <begin position="132"/>
        <end position="152"/>
    </location>
</feature>
<keyword evidence="3 6" id="KW-0812">Transmembrane</keyword>
<keyword evidence="2" id="KW-1003">Cell membrane</keyword>
<feature type="transmembrane region" description="Helical" evidence="6">
    <location>
        <begin position="29"/>
        <end position="51"/>
    </location>
</feature>
<dbReference type="PANTHER" id="PTHR30213:SF0">
    <property type="entry name" value="UPF0761 MEMBRANE PROTEIN YIHY"/>
    <property type="match status" value="1"/>
</dbReference>
<evidence type="ECO:0000256" key="2">
    <source>
        <dbReference type="ARBA" id="ARBA00022475"/>
    </source>
</evidence>
<feature type="transmembrane region" description="Helical" evidence="6">
    <location>
        <begin position="91"/>
        <end position="112"/>
    </location>
</feature>
<dbReference type="PIRSF" id="PIRSF035875">
    <property type="entry name" value="RNase_BN"/>
    <property type="match status" value="1"/>
</dbReference>
<dbReference type="OrthoDB" id="204872at2157"/>
<evidence type="ECO:0000256" key="1">
    <source>
        <dbReference type="ARBA" id="ARBA00004651"/>
    </source>
</evidence>
<dbReference type="RefSeq" id="WP_090379892.1">
    <property type="nucleotide sequence ID" value="NZ_FNLC01000002.1"/>
</dbReference>
<gene>
    <name evidence="7" type="ORF">SAMN04489842_1557</name>
</gene>
<keyword evidence="4 6" id="KW-1133">Transmembrane helix</keyword>
<evidence type="ECO:0000256" key="6">
    <source>
        <dbReference type="SAM" id="Phobius"/>
    </source>
</evidence>
<dbReference type="PANTHER" id="PTHR30213">
    <property type="entry name" value="INNER MEMBRANE PROTEIN YHJD"/>
    <property type="match status" value="1"/>
</dbReference>
<name>A0A1H1EEU8_NATTX</name>
<accession>A0A1H1EEU8</accession>
<reference evidence="8" key="1">
    <citation type="submission" date="2016-10" db="EMBL/GenBank/DDBJ databases">
        <authorList>
            <person name="Varghese N."/>
            <person name="Submissions S."/>
        </authorList>
    </citation>
    <scope>NUCLEOTIDE SEQUENCE [LARGE SCALE GENOMIC DNA]</scope>
    <source>
        <strain evidence="8">DSM 24767</strain>
    </source>
</reference>
<comment type="subcellular location">
    <subcellularLocation>
        <location evidence="1">Cell membrane</location>
        <topology evidence="1">Multi-pass membrane protein</topology>
    </subcellularLocation>
</comment>
<dbReference type="GO" id="GO:0005886">
    <property type="term" value="C:plasma membrane"/>
    <property type="evidence" value="ECO:0007669"/>
    <property type="project" value="UniProtKB-SubCell"/>
</dbReference>
<dbReference type="EMBL" id="FNLC01000002">
    <property type="protein sequence ID" value="SDQ87213.1"/>
    <property type="molecule type" value="Genomic_DNA"/>
</dbReference>
<protein>
    <submittedName>
        <fullName evidence="7">Membrane protein</fullName>
    </submittedName>
</protein>
<evidence type="ECO:0000256" key="5">
    <source>
        <dbReference type="ARBA" id="ARBA00023136"/>
    </source>
</evidence>
<evidence type="ECO:0000313" key="8">
    <source>
        <dbReference type="Proteomes" id="UP000198848"/>
    </source>
</evidence>
<keyword evidence="8" id="KW-1185">Reference proteome</keyword>
<organism evidence="7 8">
    <name type="scientific">Natronobacterium texcoconense</name>
    <dbReference type="NCBI Taxonomy" id="1095778"/>
    <lineage>
        <taxon>Archaea</taxon>
        <taxon>Methanobacteriati</taxon>
        <taxon>Methanobacteriota</taxon>
        <taxon>Stenosarchaea group</taxon>
        <taxon>Halobacteria</taxon>
        <taxon>Halobacteriales</taxon>
        <taxon>Natrialbaceae</taxon>
        <taxon>Natronobacterium</taxon>
    </lineage>
</organism>
<feature type="transmembrane region" description="Helical" evidence="6">
    <location>
        <begin position="195"/>
        <end position="216"/>
    </location>
</feature>
<sequence>MDVEGIRETLTSVYRTASEREITFLAASFAYYAFVSLIPIVLLALVVGSLLGGQDAAEQLVLVAGDFFPEAGEELLVEALETEAGRTEATVVALAVGLWGVLKVFRGLSLAFEAIYNDVGEVTLLEEARNGVIVIVAGVGAVALMIVVGAALRLAENTIPFAGTISWITLFLGLVFVFVPVYYVLPPITVTAREILPGVIFTAIGWSILQAGFQLYTTFAGRYQAYGAVGAVLLFVTWLYFAGIIILAGAVLNVVWSRPSLAV</sequence>
<dbReference type="Proteomes" id="UP000198848">
    <property type="component" value="Unassembled WGS sequence"/>
</dbReference>
<dbReference type="AlphaFoldDB" id="A0A1H1EEU8"/>
<proteinExistence type="predicted"/>
<evidence type="ECO:0000256" key="4">
    <source>
        <dbReference type="ARBA" id="ARBA00022989"/>
    </source>
</evidence>
<feature type="transmembrane region" description="Helical" evidence="6">
    <location>
        <begin position="228"/>
        <end position="256"/>
    </location>
</feature>
<dbReference type="STRING" id="1095778.SAMN04489842_1557"/>
<dbReference type="NCBIfam" id="TIGR00765">
    <property type="entry name" value="yihY_not_rbn"/>
    <property type="match status" value="1"/>
</dbReference>